<feature type="signal peptide" evidence="3">
    <location>
        <begin position="1"/>
        <end position="22"/>
    </location>
</feature>
<evidence type="ECO:0000313" key="5">
    <source>
        <dbReference type="EMBL" id="MBR7618903.1"/>
    </source>
</evidence>
<sequence>MSRTAAKLTSMLGVTLVLSLMAAETAEARRGGSFGSRGMRTYSAPRPTATAPQATAPIQRSMTPNTQRPGATAQAPANAAAQAQAPRRGGFLGGMGGGILGGLVAGGLLGMFLGHGWGGAGAGMMNTLMQLAILGLGVGLIVMLFRRRRAATAGPAGYARDNVAPFGGARGFEQPANSGLGAGFGGGASAVPPPPEPETVEIGVTQADRDRFEELLSEVQSAFGREDYAALRERTTPEIMSYLSEELSQNATQGRRNEVSDVRLLQADVAEAWREDDTDYATAALRYSSIDVMRDRTSNAVLEGDAGKATETTEHWTFTRPRGGAWKLSAIQEA</sequence>
<accession>A0A941HVN1</accession>
<feature type="transmembrane region" description="Helical" evidence="2">
    <location>
        <begin position="125"/>
        <end position="145"/>
    </location>
</feature>
<organism evidence="5 6">
    <name type="scientific">Phenylobacterium glaciei</name>
    <dbReference type="NCBI Taxonomy" id="2803784"/>
    <lineage>
        <taxon>Bacteria</taxon>
        <taxon>Pseudomonadati</taxon>
        <taxon>Pseudomonadota</taxon>
        <taxon>Alphaproteobacteria</taxon>
        <taxon>Caulobacterales</taxon>
        <taxon>Caulobacteraceae</taxon>
        <taxon>Phenylobacterium</taxon>
    </lineage>
</organism>
<feature type="compositionally biased region" description="Low complexity" evidence="1">
    <location>
        <begin position="68"/>
        <end position="82"/>
    </location>
</feature>
<feature type="compositionally biased region" description="Low complexity" evidence="1">
    <location>
        <begin position="36"/>
        <end position="57"/>
    </location>
</feature>
<keyword evidence="6" id="KW-1185">Reference proteome</keyword>
<dbReference type="EMBL" id="JAGSGD010000001">
    <property type="protein sequence ID" value="MBR7618903.1"/>
    <property type="molecule type" value="Genomic_DNA"/>
</dbReference>
<dbReference type="PANTHER" id="PTHR41542:SF1">
    <property type="entry name" value="BLL5807 PROTEIN"/>
    <property type="match status" value="1"/>
</dbReference>
<keyword evidence="2" id="KW-0812">Transmembrane</keyword>
<evidence type="ECO:0000313" key="6">
    <source>
        <dbReference type="Proteomes" id="UP000622580"/>
    </source>
</evidence>
<protein>
    <submittedName>
        <fullName evidence="5">Tim44 domain-containing protein</fullName>
    </submittedName>
</protein>
<feature type="domain" description="Tim44-like" evidence="4">
    <location>
        <begin position="189"/>
        <end position="333"/>
    </location>
</feature>
<dbReference type="SMART" id="SM00978">
    <property type="entry name" value="Tim44"/>
    <property type="match status" value="1"/>
</dbReference>
<keyword evidence="2" id="KW-1133">Transmembrane helix</keyword>
<reference evidence="5" key="1">
    <citation type="submission" date="2021-04" db="EMBL/GenBank/DDBJ databases">
        <title>Draft genome assembly of strain Phenylobacterium sp. 20VBR1 using MiniION and Illumina platforms.</title>
        <authorList>
            <person name="Thomas F.A."/>
            <person name="Krishnan K.P."/>
            <person name="Sinha R.K."/>
        </authorList>
    </citation>
    <scope>NUCLEOTIDE SEQUENCE</scope>
    <source>
        <strain evidence="5">20VBR1</strain>
    </source>
</reference>
<evidence type="ECO:0000256" key="2">
    <source>
        <dbReference type="SAM" id="Phobius"/>
    </source>
</evidence>
<dbReference type="AlphaFoldDB" id="A0A941HVN1"/>
<proteinExistence type="predicted"/>
<comment type="caution">
    <text evidence="5">The sequence shown here is derived from an EMBL/GenBank/DDBJ whole genome shotgun (WGS) entry which is preliminary data.</text>
</comment>
<name>A0A941HVN1_9CAUL</name>
<dbReference type="Pfam" id="PF04280">
    <property type="entry name" value="Tim44"/>
    <property type="match status" value="1"/>
</dbReference>
<feature type="transmembrane region" description="Helical" evidence="2">
    <location>
        <begin position="91"/>
        <end position="113"/>
    </location>
</feature>
<dbReference type="RefSeq" id="WP_215338934.1">
    <property type="nucleotide sequence ID" value="NZ_JAGSGD010000001.1"/>
</dbReference>
<dbReference type="SUPFAM" id="SSF54427">
    <property type="entry name" value="NTF2-like"/>
    <property type="match status" value="1"/>
</dbReference>
<evidence type="ECO:0000256" key="3">
    <source>
        <dbReference type="SAM" id="SignalP"/>
    </source>
</evidence>
<keyword evidence="3" id="KW-0732">Signal</keyword>
<dbReference type="PANTHER" id="PTHR41542">
    <property type="entry name" value="BLL5807 PROTEIN"/>
    <property type="match status" value="1"/>
</dbReference>
<keyword evidence="2" id="KW-0472">Membrane</keyword>
<evidence type="ECO:0000256" key="1">
    <source>
        <dbReference type="SAM" id="MobiDB-lite"/>
    </source>
</evidence>
<feature type="compositionally biased region" description="Polar residues" evidence="1">
    <location>
        <begin position="58"/>
        <end position="67"/>
    </location>
</feature>
<dbReference type="InterPro" id="IPR007379">
    <property type="entry name" value="Tim44-like_dom"/>
</dbReference>
<dbReference type="InterPro" id="IPR032710">
    <property type="entry name" value="NTF2-like_dom_sf"/>
</dbReference>
<dbReference type="Proteomes" id="UP000622580">
    <property type="component" value="Unassembled WGS sequence"/>
</dbReference>
<feature type="region of interest" description="Disordered" evidence="1">
    <location>
        <begin position="29"/>
        <end position="82"/>
    </location>
</feature>
<gene>
    <name evidence="5" type="ORF">JKL49_05830</name>
</gene>
<dbReference type="Gene3D" id="3.10.450.240">
    <property type="match status" value="1"/>
</dbReference>
<evidence type="ECO:0000259" key="4">
    <source>
        <dbReference type="SMART" id="SM00978"/>
    </source>
</evidence>
<feature type="chain" id="PRO_5037842790" evidence="3">
    <location>
        <begin position="23"/>
        <end position="334"/>
    </location>
</feature>